<comment type="caution">
    <text evidence="5">The sequence shown here is derived from an EMBL/GenBank/DDBJ whole genome shotgun (WGS) entry which is preliminary data.</text>
</comment>
<evidence type="ECO:0000256" key="2">
    <source>
        <dbReference type="ARBA" id="ARBA00012528"/>
    </source>
</evidence>
<dbReference type="PANTHER" id="PTHR45138:SF9">
    <property type="entry name" value="DIGUANYLATE CYCLASE DGCM-RELATED"/>
    <property type="match status" value="1"/>
</dbReference>
<dbReference type="GO" id="GO:0005886">
    <property type="term" value="C:plasma membrane"/>
    <property type="evidence" value="ECO:0007669"/>
    <property type="project" value="TreeGrafter"/>
</dbReference>
<dbReference type="EMBL" id="LUUK01000173">
    <property type="protein sequence ID" value="OAI17989.1"/>
    <property type="molecule type" value="Genomic_DNA"/>
</dbReference>
<sequence>MADNSYGSGTNGGAYGFGMHDLVVDLFNALSTVKELSEVSYQADDEKQLIRRALASLIQNQDMERCSFFAVDGDGWLTNVVGLSFVELNLPEVPAGDTTRFKVGDGVIGLAASTGQLQYCQNCLEDERFSSESDSAAVPGSLISVPVFTCDEQLIGVLNVSHPLPYFFTDWHMRLLEIYKNMLGQLITTRRLLRQMDQQIALRTSQLESLVAETKQLKDHFASMSMLDQLTGLHNRRYFYDQVEIAISHHKRYRNSFCLLVMDIDFFKRINDRHGHLFGDEVLVGVSEALKKLVRASDILVRFGGEEFVLVFTNTCCEGGYALAERIRQEIKTLRWHVGLETVNVTLSVGLHCVDSGYHDTHEAIDIDDIIHCADLALYQAKTSGRDRIVVYSNGLTKDG</sequence>
<dbReference type="SMART" id="SM00267">
    <property type="entry name" value="GGDEF"/>
    <property type="match status" value="1"/>
</dbReference>
<protein>
    <recommendedName>
        <fullName evidence="2">diguanylate cyclase</fullName>
        <ecNumber evidence="2">2.7.7.65</ecNumber>
    </recommendedName>
</protein>
<dbReference type="Pfam" id="PF01590">
    <property type="entry name" value="GAF"/>
    <property type="match status" value="1"/>
</dbReference>
<dbReference type="PROSITE" id="PS50887">
    <property type="entry name" value="GGDEF"/>
    <property type="match status" value="1"/>
</dbReference>
<dbReference type="Pfam" id="PF00990">
    <property type="entry name" value="GGDEF"/>
    <property type="match status" value="1"/>
</dbReference>
<dbReference type="GO" id="GO:1902201">
    <property type="term" value="P:negative regulation of bacterial-type flagellum-dependent cell motility"/>
    <property type="evidence" value="ECO:0007669"/>
    <property type="project" value="TreeGrafter"/>
</dbReference>
<dbReference type="InterPro" id="IPR050469">
    <property type="entry name" value="Diguanylate_Cyclase"/>
</dbReference>
<dbReference type="Gene3D" id="3.30.450.40">
    <property type="match status" value="1"/>
</dbReference>
<dbReference type="Proteomes" id="UP000077628">
    <property type="component" value="Unassembled WGS sequence"/>
</dbReference>
<name>A0A177NLC1_9GAMM</name>
<dbReference type="EC" id="2.7.7.65" evidence="2"/>
<dbReference type="InterPro" id="IPR003018">
    <property type="entry name" value="GAF"/>
</dbReference>
<dbReference type="PANTHER" id="PTHR45138">
    <property type="entry name" value="REGULATORY COMPONENTS OF SENSORY TRANSDUCTION SYSTEM"/>
    <property type="match status" value="1"/>
</dbReference>
<organism evidence="5 6">
    <name type="scientific">Methylomonas koyamae</name>
    <dbReference type="NCBI Taxonomy" id="702114"/>
    <lineage>
        <taxon>Bacteria</taxon>
        <taxon>Pseudomonadati</taxon>
        <taxon>Pseudomonadota</taxon>
        <taxon>Gammaproteobacteria</taxon>
        <taxon>Methylococcales</taxon>
        <taxon>Methylococcaceae</taxon>
        <taxon>Methylomonas</taxon>
    </lineage>
</organism>
<dbReference type="SUPFAM" id="SSF55781">
    <property type="entry name" value="GAF domain-like"/>
    <property type="match status" value="1"/>
</dbReference>
<dbReference type="GO" id="GO:0043709">
    <property type="term" value="P:cell adhesion involved in single-species biofilm formation"/>
    <property type="evidence" value="ECO:0007669"/>
    <property type="project" value="TreeGrafter"/>
</dbReference>
<dbReference type="RefSeq" id="WP_064028991.1">
    <property type="nucleotide sequence ID" value="NZ_LUUK01000173.1"/>
</dbReference>
<dbReference type="AlphaFoldDB" id="A0A177NLC1"/>
<dbReference type="FunFam" id="3.30.70.270:FF:000001">
    <property type="entry name" value="Diguanylate cyclase domain protein"/>
    <property type="match status" value="1"/>
</dbReference>
<feature type="domain" description="GGDEF" evidence="4">
    <location>
        <begin position="255"/>
        <end position="394"/>
    </location>
</feature>
<evidence type="ECO:0000259" key="4">
    <source>
        <dbReference type="PROSITE" id="PS50887"/>
    </source>
</evidence>
<reference evidence="6" key="1">
    <citation type="submission" date="2016-03" db="EMBL/GenBank/DDBJ databases">
        <authorList>
            <person name="Heylen K."/>
            <person name="De Vos P."/>
            <person name="Vekeman B."/>
        </authorList>
    </citation>
    <scope>NUCLEOTIDE SEQUENCE [LARGE SCALE GENOMIC DNA]</scope>
    <source>
        <strain evidence="6">R-45383</strain>
    </source>
</reference>
<dbReference type="InterPro" id="IPR029016">
    <property type="entry name" value="GAF-like_dom_sf"/>
</dbReference>
<keyword evidence="6" id="KW-1185">Reference proteome</keyword>
<dbReference type="STRING" id="702114.A1355_06600"/>
<evidence type="ECO:0000256" key="3">
    <source>
        <dbReference type="ARBA" id="ARBA00034247"/>
    </source>
</evidence>
<dbReference type="InterPro" id="IPR000160">
    <property type="entry name" value="GGDEF_dom"/>
</dbReference>
<dbReference type="InterPro" id="IPR043128">
    <property type="entry name" value="Rev_trsase/Diguanyl_cyclase"/>
</dbReference>
<dbReference type="Gene3D" id="3.30.70.270">
    <property type="match status" value="1"/>
</dbReference>
<dbReference type="NCBIfam" id="TIGR00254">
    <property type="entry name" value="GGDEF"/>
    <property type="match status" value="1"/>
</dbReference>
<dbReference type="GO" id="GO:0052621">
    <property type="term" value="F:diguanylate cyclase activity"/>
    <property type="evidence" value="ECO:0007669"/>
    <property type="project" value="UniProtKB-EC"/>
</dbReference>
<proteinExistence type="predicted"/>
<evidence type="ECO:0000313" key="6">
    <source>
        <dbReference type="Proteomes" id="UP000077628"/>
    </source>
</evidence>
<gene>
    <name evidence="5" type="ORF">A1355_06600</name>
</gene>
<dbReference type="SUPFAM" id="SSF55073">
    <property type="entry name" value="Nucleotide cyclase"/>
    <property type="match status" value="1"/>
</dbReference>
<dbReference type="SMART" id="SM00065">
    <property type="entry name" value="GAF"/>
    <property type="match status" value="1"/>
</dbReference>
<comment type="cofactor">
    <cofactor evidence="1">
        <name>Mg(2+)</name>
        <dbReference type="ChEBI" id="CHEBI:18420"/>
    </cofactor>
</comment>
<comment type="catalytic activity">
    <reaction evidence="3">
        <text>2 GTP = 3',3'-c-di-GMP + 2 diphosphate</text>
        <dbReference type="Rhea" id="RHEA:24898"/>
        <dbReference type="ChEBI" id="CHEBI:33019"/>
        <dbReference type="ChEBI" id="CHEBI:37565"/>
        <dbReference type="ChEBI" id="CHEBI:58805"/>
        <dbReference type="EC" id="2.7.7.65"/>
    </reaction>
</comment>
<evidence type="ECO:0000256" key="1">
    <source>
        <dbReference type="ARBA" id="ARBA00001946"/>
    </source>
</evidence>
<dbReference type="InterPro" id="IPR029787">
    <property type="entry name" value="Nucleotide_cyclase"/>
</dbReference>
<evidence type="ECO:0000313" key="5">
    <source>
        <dbReference type="EMBL" id="OAI17989.1"/>
    </source>
</evidence>
<dbReference type="CDD" id="cd01949">
    <property type="entry name" value="GGDEF"/>
    <property type="match status" value="1"/>
</dbReference>
<dbReference type="OrthoDB" id="9773156at2"/>
<accession>A0A177NLC1</accession>